<reference evidence="5" key="1">
    <citation type="thesis" date="2021" institute="BYU ScholarsArchive" country="Provo, UT, USA">
        <title>Applications of and Algorithms for Genome Assembly and Genomic Analyses with an Emphasis on Marine Teleosts.</title>
        <authorList>
            <person name="Pickett B.D."/>
        </authorList>
    </citation>
    <scope>NUCLEOTIDE SEQUENCE</scope>
    <source>
        <strain evidence="5">HI-2016</strain>
    </source>
</reference>
<dbReference type="InterPro" id="IPR012677">
    <property type="entry name" value="Nucleotide-bd_a/b_plait_sf"/>
</dbReference>
<name>A0A8T2N3M4_9TELE</name>
<dbReference type="GO" id="GO:0005737">
    <property type="term" value="C:cytoplasm"/>
    <property type="evidence" value="ECO:0007669"/>
    <property type="project" value="TreeGrafter"/>
</dbReference>
<dbReference type="Proteomes" id="UP000824540">
    <property type="component" value="Unassembled WGS sequence"/>
</dbReference>
<dbReference type="AlphaFoldDB" id="A0A8T2N3M4"/>
<dbReference type="Gene3D" id="3.30.70.330">
    <property type="match status" value="1"/>
</dbReference>
<evidence type="ECO:0000256" key="4">
    <source>
        <dbReference type="SAM" id="Phobius"/>
    </source>
</evidence>
<keyword evidence="4" id="KW-1133">Transmembrane helix</keyword>
<dbReference type="PANTHER" id="PTHR48032">
    <property type="entry name" value="RNA-BINDING PROTEIN MUSASHI HOMOLOG RBP6"/>
    <property type="match status" value="1"/>
</dbReference>
<gene>
    <name evidence="5" type="ORF">JZ751_005708</name>
</gene>
<comment type="caution">
    <text evidence="5">The sequence shown here is derived from an EMBL/GenBank/DDBJ whole genome shotgun (WGS) entry which is preliminary data.</text>
</comment>
<organism evidence="5 6">
    <name type="scientific">Albula glossodonta</name>
    <name type="common">roundjaw bonefish</name>
    <dbReference type="NCBI Taxonomy" id="121402"/>
    <lineage>
        <taxon>Eukaryota</taxon>
        <taxon>Metazoa</taxon>
        <taxon>Chordata</taxon>
        <taxon>Craniata</taxon>
        <taxon>Vertebrata</taxon>
        <taxon>Euteleostomi</taxon>
        <taxon>Actinopterygii</taxon>
        <taxon>Neopterygii</taxon>
        <taxon>Teleostei</taxon>
        <taxon>Albuliformes</taxon>
        <taxon>Albulidae</taxon>
        <taxon>Albula</taxon>
    </lineage>
</organism>
<dbReference type="OrthoDB" id="1875751at2759"/>
<dbReference type="SUPFAM" id="SSF54928">
    <property type="entry name" value="RNA-binding domain, RBD"/>
    <property type="match status" value="1"/>
</dbReference>
<dbReference type="InterPro" id="IPR035979">
    <property type="entry name" value="RBD_domain_sf"/>
</dbReference>
<keyword evidence="4" id="KW-0472">Membrane</keyword>
<feature type="region of interest" description="Disordered" evidence="3">
    <location>
        <begin position="191"/>
        <end position="223"/>
    </location>
</feature>
<sequence length="223" mass="24789">MEASSIQAGSKADSPSCRQPSLCPYQPSLQTRLALAVALDCGMVLCVLLLIWGKDRVHALNQPCVYDDSTAALNQLNAVSERVGLARLRSAALSKGIDPKVAFPRRAQPKLVTRTKKIFVGGLSVNTTIEDVKQYFDQFGKVYLATCSSAPPDWLHTNTHSPVHCGSPERGRERDKITIVLHKARCETIRRQEPCEGSDQRQRGRERERSCSSEDERRDRGQT</sequence>
<feature type="transmembrane region" description="Helical" evidence="4">
    <location>
        <begin position="33"/>
        <end position="52"/>
    </location>
</feature>
<dbReference type="PANTHER" id="PTHR48032:SF3">
    <property type="entry name" value="RNA-BINDING PROTEIN MUSASHI HOMOLOG 1"/>
    <property type="match status" value="1"/>
</dbReference>
<keyword evidence="2" id="KW-0694">RNA-binding</keyword>
<keyword evidence="6" id="KW-1185">Reference proteome</keyword>
<dbReference type="GO" id="GO:0003729">
    <property type="term" value="F:mRNA binding"/>
    <property type="evidence" value="ECO:0007669"/>
    <property type="project" value="TreeGrafter"/>
</dbReference>
<keyword evidence="4" id="KW-0812">Transmembrane</keyword>
<dbReference type="GO" id="GO:0006417">
    <property type="term" value="P:regulation of translation"/>
    <property type="evidence" value="ECO:0007669"/>
    <property type="project" value="TreeGrafter"/>
</dbReference>
<accession>A0A8T2N3M4</accession>
<dbReference type="EMBL" id="JAFBMS010000130">
    <property type="protein sequence ID" value="KAG9335035.1"/>
    <property type="molecule type" value="Genomic_DNA"/>
</dbReference>
<evidence type="ECO:0000256" key="1">
    <source>
        <dbReference type="ARBA" id="ARBA00022737"/>
    </source>
</evidence>
<evidence type="ECO:0000256" key="3">
    <source>
        <dbReference type="SAM" id="MobiDB-lite"/>
    </source>
</evidence>
<evidence type="ECO:0000256" key="2">
    <source>
        <dbReference type="ARBA" id="ARBA00022884"/>
    </source>
</evidence>
<proteinExistence type="predicted"/>
<evidence type="ECO:0000313" key="5">
    <source>
        <dbReference type="EMBL" id="KAG9335035.1"/>
    </source>
</evidence>
<keyword evidence="1" id="KW-0677">Repeat</keyword>
<dbReference type="GO" id="GO:0007417">
    <property type="term" value="P:central nervous system development"/>
    <property type="evidence" value="ECO:0007669"/>
    <property type="project" value="TreeGrafter"/>
</dbReference>
<protein>
    <submittedName>
        <fullName evidence="5">Uncharacterized protein</fullName>
    </submittedName>
</protein>
<evidence type="ECO:0000313" key="6">
    <source>
        <dbReference type="Proteomes" id="UP000824540"/>
    </source>
</evidence>